<evidence type="ECO:0000313" key="2">
    <source>
        <dbReference type="EMBL" id="QJA79644.1"/>
    </source>
</evidence>
<dbReference type="EMBL" id="MT142389">
    <property type="protein sequence ID" value="QJA79644.1"/>
    <property type="molecule type" value="Genomic_DNA"/>
</dbReference>
<dbReference type="Gene3D" id="1.10.132.80">
    <property type="match status" value="1"/>
</dbReference>
<evidence type="ECO:0000313" key="1">
    <source>
        <dbReference type="EMBL" id="QJA63556.1"/>
    </source>
</evidence>
<reference evidence="2" key="1">
    <citation type="submission" date="2020-03" db="EMBL/GenBank/DDBJ databases">
        <title>The deep terrestrial virosphere.</title>
        <authorList>
            <person name="Holmfeldt K."/>
            <person name="Nilsson E."/>
            <person name="Simone D."/>
            <person name="Lopez-Fernandez M."/>
            <person name="Wu X."/>
            <person name="de Brujin I."/>
            <person name="Lundin D."/>
            <person name="Andersson A."/>
            <person name="Bertilsson S."/>
            <person name="Dopson M."/>
        </authorList>
    </citation>
    <scope>NUCLEOTIDE SEQUENCE</scope>
    <source>
        <strain evidence="2">MM415A00846</strain>
        <strain evidence="1">MM415B00619</strain>
    </source>
</reference>
<sequence length="127" mass="14349">MVKNKLIGRPSKYNAAIIDPKIDEYLKTCGREQTRLPSIAGLAIFLNVNQDTIYTWKHKYPEFSEHIKKIADQQQEELMSSGLYGGREINAGMAVFLLKALHGLKENEPQTLIQVNVKPILGNIDPK</sequence>
<dbReference type="InterPro" id="IPR032066">
    <property type="entry name" value="GP3_package"/>
</dbReference>
<gene>
    <name evidence="2" type="ORF">MM415A00846_0023</name>
    <name evidence="1" type="ORF">MM415B00619_0035</name>
</gene>
<proteinExistence type="predicted"/>
<name>A0A6M3KDB3_9ZZZZ</name>
<dbReference type="EMBL" id="MT141499">
    <property type="protein sequence ID" value="QJA63556.1"/>
    <property type="molecule type" value="Genomic_DNA"/>
</dbReference>
<dbReference type="Pfam" id="PF16677">
    <property type="entry name" value="GP3_package"/>
    <property type="match status" value="1"/>
</dbReference>
<organism evidence="2">
    <name type="scientific">viral metagenome</name>
    <dbReference type="NCBI Taxonomy" id="1070528"/>
    <lineage>
        <taxon>unclassified sequences</taxon>
        <taxon>metagenomes</taxon>
        <taxon>organismal metagenomes</taxon>
    </lineage>
</organism>
<dbReference type="AlphaFoldDB" id="A0A6M3KDB3"/>
<accession>A0A6M3KDB3</accession>
<protein>
    <submittedName>
        <fullName evidence="2">Putative terminase small subunit</fullName>
    </submittedName>
</protein>